<dbReference type="AlphaFoldDB" id="A0A5K3EZ39"/>
<dbReference type="Gene3D" id="3.40.33.10">
    <property type="entry name" value="CAP"/>
    <property type="match status" value="1"/>
</dbReference>
<proteinExistence type="predicted"/>
<keyword evidence="2" id="KW-0472">Membrane</keyword>
<dbReference type="InterPro" id="IPR035940">
    <property type="entry name" value="CAP_sf"/>
</dbReference>
<evidence type="ECO:0000256" key="2">
    <source>
        <dbReference type="SAM" id="Phobius"/>
    </source>
</evidence>
<feature type="region of interest" description="Disordered" evidence="1">
    <location>
        <begin position="1"/>
        <end position="34"/>
    </location>
</feature>
<dbReference type="SUPFAM" id="SSF55797">
    <property type="entry name" value="PR-1-like"/>
    <property type="match status" value="1"/>
</dbReference>
<keyword evidence="2" id="KW-1133">Transmembrane helix</keyword>
<feature type="transmembrane region" description="Helical" evidence="2">
    <location>
        <begin position="81"/>
        <end position="101"/>
    </location>
</feature>
<protein>
    <submittedName>
        <fullName evidence="3">Upregulator of cell proliferation</fullName>
    </submittedName>
</protein>
<keyword evidence="2" id="KW-0812">Transmembrane</keyword>
<accession>A0A5K3EZ39</accession>
<evidence type="ECO:0000313" key="3">
    <source>
        <dbReference type="WBParaSite" id="MCU_003639-RA"/>
    </source>
</evidence>
<organism evidence="3">
    <name type="scientific">Mesocestoides corti</name>
    <name type="common">Flatworm</name>
    <dbReference type="NCBI Taxonomy" id="53468"/>
    <lineage>
        <taxon>Eukaryota</taxon>
        <taxon>Metazoa</taxon>
        <taxon>Spiralia</taxon>
        <taxon>Lophotrochozoa</taxon>
        <taxon>Platyhelminthes</taxon>
        <taxon>Cestoda</taxon>
        <taxon>Eucestoda</taxon>
        <taxon>Cyclophyllidea</taxon>
        <taxon>Mesocestoididae</taxon>
        <taxon>Mesocestoides</taxon>
    </lineage>
</organism>
<evidence type="ECO:0000256" key="1">
    <source>
        <dbReference type="SAM" id="MobiDB-lite"/>
    </source>
</evidence>
<name>A0A5K3EZ39_MESCO</name>
<reference evidence="3" key="1">
    <citation type="submission" date="2019-11" db="UniProtKB">
        <authorList>
            <consortium name="WormBaseParasite"/>
        </authorList>
    </citation>
    <scope>IDENTIFICATION</scope>
</reference>
<sequence>ESTTTPTEPTTTTTVSKETTTSTTSAPSASKKASQQTTLMVCFYKPAGNKQGEKPYQKGQSCSACPADTHCDRKQCVTNSASTLMSTVVAVILAMLAIQCFA</sequence>
<dbReference type="WBParaSite" id="MCU_003639-RA">
    <property type="protein sequence ID" value="MCU_003639-RA"/>
    <property type="gene ID" value="MCU_003639"/>
</dbReference>